<keyword evidence="2" id="KW-1185">Reference proteome</keyword>
<dbReference type="AlphaFoldDB" id="A0A415PR74"/>
<evidence type="ECO:0000313" key="1">
    <source>
        <dbReference type="EMBL" id="RHM15202.1"/>
    </source>
</evidence>
<accession>A0A415PR74</accession>
<name>A0A415PR74_9FIRM</name>
<reference evidence="1 2" key="1">
    <citation type="submission" date="2018-08" db="EMBL/GenBank/DDBJ databases">
        <title>A genome reference for cultivated species of the human gut microbiota.</title>
        <authorList>
            <person name="Zou Y."/>
            <person name="Xue W."/>
            <person name="Luo G."/>
        </authorList>
    </citation>
    <scope>NUCLEOTIDE SEQUENCE [LARGE SCALE GENOMIC DNA]</scope>
    <source>
        <strain evidence="1 2">AF35-6BH</strain>
    </source>
</reference>
<evidence type="ECO:0000313" key="2">
    <source>
        <dbReference type="Proteomes" id="UP000284868"/>
    </source>
</evidence>
<proteinExistence type="predicted"/>
<comment type="caution">
    <text evidence="1">The sequence shown here is derived from an EMBL/GenBank/DDBJ whole genome shotgun (WGS) entry which is preliminary data.</text>
</comment>
<sequence length="364" mass="42472">MFEKTKNMLILVLLGGFVCVLSLTCILKKPQAISYSERRKLAQFPQMNIEDMQSGKFTQEFERYASDQFPLRDTFLQLNVYYAKDILQKKDINQLYIRLKDVIAMEYPLHKASLQHAAKLWKSIQQTYLAEANHVYYSIIPDKSYFLSDEEYLKLDYAAFFEEMHRQVGDMTYIDILPYLQLTDYYRSDPHWRQEKIIDVAQVLGEHMGVSIAGDYTIEKVDAPFYGSYYARSFGMLKAEDMYYVTNDAMQQYRVYDYQNQREIPIYDPTKAKGKDPYEFYLSGPLSYLTIENPNAQNGRELVVFRDSFASSIAPLLASGYQKVSLLDIRYLPSSMLGSYVDFSDKDVLFLYSTSVLNHSETLK</sequence>
<organism evidence="1 2">
    <name type="scientific">Amedibacillus dolichus</name>
    <dbReference type="NCBI Taxonomy" id="31971"/>
    <lineage>
        <taxon>Bacteria</taxon>
        <taxon>Bacillati</taxon>
        <taxon>Bacillota</taxon>
        <taxon>Erysipelotrichia</taxon>
        <taxon>Erysipelotrichales</taxon>
        <taxon>Erysipelotrichaceae</taxon>
        <taxon>Amedibacillus</taxon>
    </lineage>
</organism>
<dbReference type="Proteomes" id="UP000284868">
    <property type="component" value="Unassembled WGS sequence"/>
</dbReference>
<dbReference type="EMBL" id="QRPK01000002">
    <property type="protein sequence ID" value="RHM15202.1"/>
    <property type="molecule type" value="Genomic_DNA"/>
</dbReference>
<dbReference type="RefSeq" id="WP_118365159.1">
    <property type="nucleotide sequence ID" value="NZ_QRPK01000002.1"/>
</dbReference>
<protein>
    <recommendedName>
        <fullName evidence="3">AlgX/AlgJ SGNH hydrolase-like domain-containing protein</fullName>
    </recommendedName>
</protein>
<dbReference type="OrthoDB" id="175771at2"/>
<evidence type="ECO:0008006" key="3">
    <source>
        <dbReference type="Google" id="ProtNLM"/>
    </source>
</evidence>
<gene>
    <name evidence="1" type="ORF">DWZ83_00655</name>
</gene>